<evidence type="ECO:0000256" key="3">
    <source>
        <dbReference type="ARBA" id="ARBA00022777"/>
    </source>
</evidence>
<protein>
    <submittedName>
        <fullName evidence="8">Signal transduction histidine kinase</fullName>
    </submittedName>
</protein>
<sequence>MKGCRHGGVVWTWLVRMGFGLMGAVAGAAELPRLDPYAPDEWTLHLWHLDESRAPFWDSVKGGFHLQGLLNGAEAGQVGLPGMDRCVTFHRDAGGVRGSMDFKGGILLGMPGLADGDADNAPPDFGYAGEDGAFTVEALVKFDLLPWEAGTTAMSVVSMDGEGDHRRFNFRVEKSGFLAFLPLSGGGGALAAIPISGVHAIEVGKWFHVAVSYDGNEGTPNNLALYWTRLDAGEKEAHLIGKGSMVEDLPRSPGDFAIGNEAREEYGIGEAEPFDGCIDEVRISSVARAADEFLMTPVEDRGGRVAREIGPHQAGPPQVKLTGIRIDGDPVSRPLIPHMVLPPGPHRLDFDYELIPLSGQRPIEVLARMKGGDERWRDSVPGMTLIAEVLDEGGRALSVIQFAMSGASRGWRTGLEDSEWAMRHEPIFIPPEGKALRISLTSGTEDTTGLAVIDDLQLMIRGADGGGNSLWSNGSFSEGVRIEDPDGVPEGWQRSGSAPTIGRMVTLGGNTMLALIDGDQAASGSWSRTEVLPELGEEGATLLLKWREMFNVIGGSTRRSTFPNVPSGSYDFEVAAVTTDEAPVGYHLLYPFEIRFPFWSRPWFWGLAVGLIAASVAIGVISDLRRRASRRLSVLKVKNALASDRARIARDMHDDLGTRITRLTMNAALANRDFAREPGEVPRHLGNLSASARELVETMESLVWAIDPANDSLDQLGERLTRMAEEVFQDSEVQYDLEVPLVLPEWPLRAEPRHHLVFAVKESLHNVVRHAGPCQACLSMRLEEGWLKIRIEDDGRGFERTERPSGNGLGNLRHRMESVGGICRIDSSPGKGTRVQLDCPLESLLRDPRNV</sequence>
<keyword evidence="1" id="KW-0808">Transferase</keyword>
<keyword evidence="4" id="KW-0902">Two-component regulatory system</keyword>
<dbReference type="Gene3D" id="1.20.5.1930">
    <property type="match status" value="1"/>
</dbReference>
<dbReference type="SMART" id="SM00387">
    <property type="entry name" value="HATPase_c"/>
    <property type="match status" value="1"/>
</dbReference>
<dbReference type="InterPro" id="IPR013320">
    <property type="entry name" value="ConA-like_dom_sf"/>
</dbReference>
<name>A0A840VG44_9BACT</name>
<evidence type="ECO:0000256" key="6">
    <source>
        <dbReference type="SAM" id="Phobius"/>
    </source>
</evidence>
<keyword evidence="9" id="KW-1185">Reference proteome</keyword>
<evidence type="ECO:0000259" key="7">
    <source>
        <dbReference type="PROSITE" id="PS50109"/>
    </source>
</evidence>
<dbReference type="SUPFAM" id="SSF49899">
    <property type="entry name" value="Concanavalin A-like lectins/glucanases"/>
    <property type="match status" value="1"/>
</dbReference>
<dbReference type="InterPro" id="IPR003594">
    <property type="entry name" value="HATPase_dom"/>
</dbReference>
<keyword evidence="6" id="KW-1133">Transmembrane helix</keyword>
<feature type="transmembrane region" description="Helical" evidence="6">
    <location>
        <begin position="603"/>
        <end position="621"/>
    </location>
</feature>
<comment type="caution">
    <text evidence="8">The sequence shown here is derived from an EMBL/GenBank/DDBJ whole genome shotgun (WGS) entry which is preliminary data.</text>
</comment>
<feature type="domain" description="Histidine kinase" evidence="7">
    <location>
        <begin position="651"/>
        <end position="843"/>
    </location>
</feature>
<gene>
    <name evidence="8" type="ORF">HNR46_003829</name>
</gene>
<keyword evidence="6" id="KW-0472">Membrane</keyword>
<keyword evidence="5" id="KW-1015">Disulfide bond</keyword>
<proteinExistence type="predicted"/>
<dbReference type="GO" id="GO:0000155">
    <property type="term" value="F:phosphorelay sensor kinase activity"/>
    <property type="evidence" value="ECO:0007669"/>
    <property type="project" value="InterPro"/>
</dbReference>
<dbReference type="SUPFAM" id="SSF55874">
    <property type="entry name" value="ATPase domain of HSP90 chaperone/DNA topoisomerase II/histidine kinase"/>
    <property type="match status" value="1"/>
</dbReference>
<dbReference type="SMART" id="SM00560">
    <property type="entry name" value="LamGL"/>
    <property type="match status" value="1"/>
</dbReference>
<dbReference type="InterPro" id="IPR006558">
    <property type="entry name" value="LamG-like"/>
</dbReference>
<dbReference type="Pfam" id="PF07730">
    <property type="entry name" value="HisKA_3"/>
    <property type="match status" value="1"/>
</dbReference>
<dbReference type="EMBL" id="JACHFD010000029">
    <property type="protein sequence ID" value="MBB5353568.1"/>
    <property type="molecule type" value="Genomic_DNA"/>
</dbReference>
<dbReference type="InterPro" id="IPR005467">
    <property type="entry name" value="His_kinase_dom"/>
</dbReference>
<dbReference type="Pfam" id="PF13385">
    <property type="entry name" value="Laminin_G_3"/>
    <property type="match status" value="1"/>
</dbReference>
<keyword evidence="6" id="KW-0812">Transmembrane</keyword>
<dbReference type="InterPro" id="IPR036890">
    <property type="entry name" value="HATPase_C_sf"/>
</dbReference>
<organism evidence="8 9">
    <name type="scientific">Haloferula luteola</name>
    <dbReference type="NCBI Taxonomy" id="595692"/>
    <lineage>
        <taxon>Bacteria</taxon>
        <taxon>Pseudomonadati</taxon>
        <taxon>Verrucomicrobiota</taxon>
        <taxon>Verrucomicrobiia</taxon>
        <taxon>Verrucomicrobiales</taxon>
        <taxon>Verrucomicrobiaceae</taxon>
        <taxon>Haloferula</taxon>
    </lineage>
</organism>
<evidence type="ECO:0000256" key="2">
    <source>
        <dbReference type="ARBA" id="ARBA00022729"/>
    </source>
</evidence>
<evidence type="ECO:0000256" key="4">
    <source>
        <dbReference type="ARBA" id="ARBA00023012"/>
    </source>
</evidence>
<dbReference type="AlphaFoldDB" id="A0A840VG44"/>
<dbReference type="Gene3D" id="3.30.565.10">
    <property type="entry name" value="Histidine kinase-like ATPase, C-terminal domain"/>
    <property type="match status" value="1"/>
</dbReference>
<evidence type="ECO:0000256" key="1">
    <source>
        <dbReference type="ARBA" id="ARBA00022679"/>
    </source>
</evidence>
<evidence type="ECO:0000256" key="5">
    <source>
        <dbReference type="ARBA" id="ARBA00023157"/>
    </source>
</evidence>
<dbReference type="PANTHER" id="PTHR24421">
    <property type="entry name" value="NITRATE/NITRITE SENSOR PROTEIN NARX-RELATED"/>
    <property type="match status" value="1"/>
</dbReference>
<dbReference type="InterPro" id="IPR050482">
    <property type="entry name" value="Sensor_HK_TwoCompSys"/>
</dbReference>
<dbReference type="RefSeq" id="WP_184021629.1">
    <property type="nucleotide sequence ID" value="NZ_JACHFD010000029.1"/>
</dbReference>
<dbReference type="PROSITE" id="PS50109">
    <property type="entry name" value="HIS_KIN"/>
    <property type="match status" value="1"/>
</dbReference>
<evidence type="ECO:0000313" key="8">
    <source>
        <dbReference type="EMBL" id="MBB5353568.1"/>
    </source>
</evidence>
<dbReference type="CDD" id="cd16917">
    <property type="entry name" value="HATPase_UhpB-NarQ-NarX-like"/>
    <property type="match status" value="1"/>
</dbReference>
<dbReference type="Proteomes" id="UP000557717">
    <property type="component" value="Unassembled WGS sequence"/>
</dbReference>
<keyword evidence="3 8" id="KW-0418">Kinase</keyword>
<keyword evidence="2" id="KW-0732">Signal</keyword>
<dbReference type="Gene3D" id="2.60.120.200">
    <property type="match status" value="1"/>
</dbReference>
<dbReference type="Pfam" id="PF02518">
    <property type="entry name" value="HATPase_c"/>
    <property type="match status" value="1"/>
</dbReference>
<evidence type="ECO:0000313" key="9">
    <source>
        <dbReference type="Proteomes" id="UP000557717"/>
    </source>
</evidence>
<accession>A0A840VG44</accession>
<dbReference type="InterPro" id="IPR011712">
    <property type="entry name" value="Sig_transdc_His_kin_sub3_dim/P"/>
</dbReference>
<dbReference type="GO" id="GO:0016020">
    <property type="term" value="C:membrane"/>
    <property type="evidence" value="ECO:0007669"/>
    <property type="project" value="InterPro"/>
</dbReference>
<reference evidence="8 9" key="1">
    <citation type="submission" date="2020-08" db="EMBL/GenBank/DDBJ databases">
        <title>Genomic Encyclopedia of Type Strains, Phase IV (KMG-IV): sequencing the most valuable type-strain genomes for metagenomic binning, comparative biology and taxonomic classification.</title>
        <authorList>
            <person name="Goeker M."/>
        </authorList>
    </citation>
    <scope>NUCLEOTIDE SEQUENCE [LARGE SCALE GENOMIC DNA]</scope>
    <source>
        <strain evidence="8 9">YC6886</strain>
    </source>
</reference>
<dbReference type="GO" id="GO:0046983">
    <property type="term" value="F:protein dimerization activity"/>
    <property type="evidence" value="ECO:0007669"/>
    <property type="project" value="InterPro"/>
</dbReference>